<evidence type="ECO:0000259" key="2">
    <source>
        <dbReference type="Pfam" id="PF01370"/>
    </source>
</evidence>
<dbReference type="Pfam" id="PF01370">
    <property type="entry name" value="Epimerase"/>
    <property type="match status" value="1"/>
</dbReference>
<keyword evidence="1" id="KW-0472">Membrane</keyword>
<evidence type="ECO:0000313" key="4">
    <source>
        <dbReference type="Proteomes" id="UP001163266"/>
    </source>
</evidence>
<dbReference type="Gene3D" id="3.40.50.720">
    <property type="entry name" value="NAD(P)-binding Rossmann-like Domain"/>
    <property type="match status" value="1"/>
</dbReference>
<dbReference type="EMBL" id="CP110257">
    <property type="protein sequence ID" value="UZD55611.1"/>
    <property type="molecule type" value="Genomic_DNA"/>
</dbReference>
<evidence type="ECO:0000256" key="1">
    <source>
        <dbReference type="SAM" id="Phobius"/>
    </source>
</evidence>
<feature type="transmembrane region" description="Helical" evidence="1">
    <location>
        <begin position="353"/>
        <end position="370"/>
    </location>
</feature>
<keyword evidence="1" id="KW-1133">Transmembrane helix</keyword>
<name>A0ABY6MUF0_9BURK</name>
<dbReference type="SUPFAM" id="SSF51735">
    <property type="entry name" value="NAD(P)-binding Rossmann-fold domains"/>
    <property type="match status" value="1"/>
</dbReference>
<feature type="domain" description="NAD-dependent epimerase/dehydratase" evidence="2">
    <location>
        <begin position="3"/>
        <end position="203"/>
    </location>
</feature>
<dbReference type="InterPro" id="IPR025695">
    <property type="entry name" value="DoxX-like"/>
</dbReference>
<sequence>MVVFVTGARGFLGQRLVRALVAAGHRVVCAVRDAPGRAVHVEGPVSHVLADFARDQTPEAWLPHLAGVDAVVNAAGLFRQTRTARFADVHVRGPCALFTACAKAGVARVVQISALGADEAARSAYHLSKKEADDFLLRLPLASAAVAQPSLVYGPGGTSARFFTRLASLPLVPLPAGGGQPVQPIHVDDAIAALVRLVEDPRVTGRVPLVGPRPVTVREWLAALRAGLRLGPARFVPVPAPLMGAAAHLVGRWPGSLLDPDTWRMLQRGNTAPAQATSALLGRPPRPVEDFIAPEEAPATRREAQLATGLALLRGSVAAVWIWTGIVSLGLYPASLSFELLARAGVPQAWRPAMLYGAAGLDLALGLATLMPWRPRWLWLAQAALILFYTAVISVRLPEYWLHPYGPVLKNLPILAALALLHALDEAPER</sequence>
<organism evidence="3 4">
    <name type="scientific">Caldimonas aquatica</name>
    <dbReference type="NCBI Taxonomy" id="376175"/>
    <lineage>
        <taxon>Bacteria</taxon>
        <taxon>Pseudomonadati</taxon>
        <taxon>Pseudomonadota</taxon>
        <taxon>Betaproteobacteria</taxon>
        <taxon>Burkholderiales</taxon>
        <taxon>Sphaerotilaceae</taxon>
        <taxon>Caldimonas</taxon>
    </lineage>
</organism>
<dbReference type="InterPro" id="IPR036291">
    <property type="entry name" value="NAD(P)-bd_dom_sf"/>
</dbReference>
<dbReference type="InterPro" id="IPR001509">
    <property type="entry name" value="Epimerase_deHydtase"/>
</dbReference>
<feature type="transmembrane region" description="Helical" evidence="1">
    <location>
        <begin position="311"/>
        <end position="333"/>
    </location>
</feature>
<dbReference type="PANTHER" id="PTHR12126">
    <property type="entry name" value="NADH-UBIQUINONE OXIDOREDUCTASE 39 KDA SUBUNIT-RELATED"/>
    <property type="match status" value="1"/>
</dbReference>
<protein>
    <submittedName>
        <fullName evidence="3">SDR family oxidoreductase</fullName>
    </submittedName>
</protein>
<accession>A0ABY6MUF0</accession>
<dbReference type="PANTHER" id="PTHR12126:SF11">
    <property type="entry name" value="NADH DEHYDROGENASE [UBIQUINONE] 1 ALPHA SUBCOMPLEX SUBUNIT 9, MITOCHONDRIAL"/>
    <property type="match status" value="1"/>
</dbReference>
<dbReference type="InterPro" id="IPR051207">
    <property type="entry name" value="ComplexI_NDUFA9_subunit"/>
</dbReference>
<dbReference type="Pfam" id="PF13781">
    <property type="entry name" value="DoxX_3"/>
    <property type="match status" value="1"/>
</dbReference>
<feature type="transmembrane region" description="Helical" evidence="1">
    <location>
        <begin position="377"/>
        <end position="395"/>
    </location>
</feature>
<dbReference type="Proteomes" id="UP001163266">
    <property type="component" value="Chromosome"/>
</dbReference>
<keyword evidence="1" id="KW-0812">Transmembrane</keyword>
<dbReference type="RefSeq" id="WP_264893365.1">
    <property type="nucleotide sequence ID" value="NZ_CP110257.1"/>
</dbReference>
<evidence type="ECO:0000313" key="3">
    <source>
        <dbReference type="EMBL" id="UZD55611.1"/>
    </source>
</evidence>
<proteinExistence type="predicted"/>
<keyword evidence="4" id="KW-1185">Reference proteome</keyword>
<reference evidence="3" key="1">
    <citation type="submission" date="2022-10" db="EMBL/GenBank/DDBJ databases">
        <title>Complete genome sequence of Schlegelella aquatica LMG 23380.</title>
        <authorList>
            <person name="Musilova J."/>
            <person name="Kourilova X."/>
            <person name="Bezdicek M."/>
            <person name="Hermankova K."/>
            <person name="Obruca S."/>
            <person name="Sedlar K."/>
        </authorList>
    </citation>
    <scope>NUCLEOTIDE SEQUENCE</scope>
    <source>
        <strain evidence="3">LMG 23380</strain>
    </source>
</reference>
<gene>
    <name evidence="3" type="ORF">OMP39_03205</name>
</gene>